<feature type="domain" description="C2H2-type" evidence="3">
    <location>
        <begin position="82"/>
        <end position="105"/>
    </location>
</feature>
<dbReference type="PROSITE" id="PS50157">
    <property type="entry name" value="ZINC_FINGER_C2H2_2"/>
    <property type="match status" value="1"/>
</dbReference>
<organism evidence="4 5">
    <name type="scientific">Caenorhabditis japonica</name>
    <dbReference type="NCBI Taxonomy" id="281687"/>
    <lineage>
        <taxon>Eukaryota</taxon>
        <taxon>Metazoa</taxon>
        <taxon>Ecdysozoa</taxon>
        <taxon>Nematoda</taxon>
        <taxon>Chromadorea</taxon>
        <taxon>Rhabditida</taxon>
        <taxon>Rhabditina</taxon>
        <taxon>Rhabditomorpha</taxon>
        <taxon>Rhabditoidea</taxon>
        <taxon>Rhabditidae</taxon>
        <taxon>Peloderinae</taxon>
        <taxon>Caenorhabditis</taxon>
    </lineage>
</organism>
<dbReference type="GO" id="GO:0008270">
    <property type="term" value="F:zinc ion binding"/>
    <property type="evidence" value="ECO:0007669"/>
    <property type="project" value="UniProtKB-KW"/>
</dbReference>
<evidence type="ECO:0000256" key="2">
    <source>
        <dbReference type="SAM" id="MobiDB-lite"/>
    </source>
</evidence>
<dbReference type="InterPro" id="IPR013087">
    <property type="entry name" value="Znf_C2H2_type"/>
</dbReference>
<dbReference type="Gene3D" id="3.30.160.60">
    <property type="entry name" value="Classic Zinc Finger"/>
    <property type="match status" value="1"/>
</dbReference>
<protein>
    <submittedName>
        <fullName evidence="4">C2H2-type domain-containing protein</fullName>
    </submittedName>
</protein>
<evidence type="ECO:0000256" key="1">
    <source>
        <dbReference type="PROSITE-ProRule" id="PRU00042"/>
    </source>
</evidence>
<evidence type="ECO:0000313" key="4">
    <source>
        <dbReference type="EnsemblMetazoa" id="CJA26629.1"/>
    </source>
</evidence>
<evidence type="ECO:0000259" key="3">
    <source>
        <dbReference type="PROSITE" id="PS50157"/>
    </source>
</evidence>
<name>A0A8R1I726_CAEJA</name>
<evidence type="ECO:0000313" key="5">
    <source>
        <dbReference type="Proteomes" id="UP000005237"/>
    </source>
</evidence>
<dbReference type="AlphaFoldDB" id="A0A8R1I726"/>
<keyword evidence="5" id="KW-1185">Reference proteome</keyword>
<proteinExistence type="predicted"/>
<reference evidence="5" key="1">
    <citation type="submission" date="2010-08" db="EMBL/GenBank/DDBJ databases">
        <authorList>
            <consortium name="Caenorhabditis japonica Sequencing Consortium"/>
            <person name="Wilson R.K."/>
        </authorList>
    </citation>
    <scope>NUCLEOTIDE SEQUENCE [LARGE SCALE GENOMIC DNA]</scope>
    <source>
        <strain evidence="5">DF5081</strain>
    </source>
</reference>
<dbReference type="PROSITE" id="PS00028">
    <property type="entry name" value="ZINC_FINGER_C2H2_1"/>
    <property type="match status" value="1"/>
</dbReference>
<reference evidence="4" key="2">
    <citation type="submission" date="2022-06" db="UniProtKB">
        <authorList>
            <consortium name="EnsemblMetazoa"/>
        </authorList>
    </citation>
    <scope>IDENTIFICATION</scope>
    <source>
        <strain evidence="4">DF5081</strain>
    </source>
</reference>
<dbReference type="Proteomes" id="UP000005237">
    <property type="component" value="Unassembled WGS sequence"/>
</dbReference>
<feature type="compositionally biased region" description="Low complexity" evidence="2">
    <location>
        <begin position="38"/>
        <end position="56"/>
    </location>
</feature>
<dbReference type="EnsemblMetazoa" id="CJA26629.1">
    <property type="protein sequence ID" value="CJA26629.1"/>
    <property type="gene ID" value="WBGene00182201"/>
</dbReference>
<keyword evidence="1" id="KW-0862">Zinc</keyword>
<keyword evidence="1" id="KW-0479">Metal-binding</keyword>
<accession>A0A8R1I726</accession>
<feature type="region of interest" description="Disordered" evidence="2">
    <location>
        <begin position="31"/>
        <end position="59"/>
    </location>
</feature>
<dbReference type="SUPFAM" id="SSF57667">
    <property type="entry name" value="beta-beta-alpha zinc fingers"/>
    <property type="match status" value="1"/>
</dbReference>
<keyword evidence="1" id="KW-0863">Zinc-finger</keyword>
<dbReference type="InterPro" id="IPR036236">
    <property type="entry name" value="Znf_C2H2_sf"/>
</dbReference>
<sequence>MFACVCVRFVMKMNTRFFRPWETDYHHHQLSISPPDSPASTSTSTSTSTSASSTTSVDNGALQLTKRRKCERCTCPNCKAIFTCVYCARQFSRSDHLQQHLTSVHDIVVVD</sequence>